<gene>
    <name evidence="1" type="ORF">Patl1_23404</name>
</gene>
<organism evidence="1 2">
    <name type="scientific">Pistacia atlantica</name>
    <dbReference type="NCBI Taxonomy" id="434234"/>
    <lineage>
        <taxon>Eukaryota</taxon>
        <taxon>Viridiplantae</taxon>
        <taxon>Streptophyta</taxon>
        <taxon>Embryophyta</taxon>
        <taxon>Tracheophyta</taxon>
        <taxon>Spermatophyta</taxon>
        <taxon>Magnoliopsida</taxon>
        <taxon>eudicotyledons</taxon>
        <taxon>Gunneridae</taxon>
        <taxon>Pentapetalae</taxon>
        <taxon>rosids</taxon>
        <taxon>malvids</taxon>
        <taxon>Sapindales</taxon>
        <taxon>Anacardiaceae</taxon>
        <taxon>Pistacia</taxon>
    </lineage>
</organism>
<accession>A0ACC0ZX03</accession>
<reference evidence="2" key="1">
    <citation type="journal article" date="2023" name="G3 (Bethesda)">
        <title>Genome assembly and association tests identify interacting loci associated with vigor, precocity, and sex in interspecific pistachio rootstocks.</title>
        <authorList>
            <person name="Palmer W."/>
            <person name="Jacygrad E."/>
            <person name="Sagayaradj S."/>
            <person name="Cavanaugh K."/>
            <person name="Han R."/>
            <person name="Bertier L."/>
            <person name="Beede B."/>
            <person name="Kafkas S."/>
            <person name="Golino D."/>
            <person name="Preece J."/>
            <person name="Michelmore R."/>
        </authorList>
    </citation>
    <scope>NUCLEOTIDE SEQUENCE [LARGE SCALE GENOMIC DNA]</scope>
</reference>
<dbReference type="Proteomes" id="UP001164250">
    <property type="component" value="Chromosome 13"/>
</dbReference>
<keyword evidence="2" id="KW-1185">Reference proteome</keyword>
<dbReference type="EMBL" id="CM047909">
    <property type="protein sequence ID" value="KAJ0078653.1"/>
    <property type="molecule type" value="Genomic_DNA"/>
</dbReference>
<evidence type="ECO:0000313" key="2">
    <source>
        <dbReference type="Proteomes" id="UP001164250"/>
    </source>
</evidence>
<comment type="caution">
    <text evidence="1">The sequence shown here is derived from an EMBL/GenBank/DDBJ whole genome shotgun (WGS) entry which is preliminary data.</text>
</comment>
<evidence type="ECO:0000313" key="1">
    <source>
        <dbReference type="EMBL" id="KAJ0078653.1"/>
    </source>
</evidence>
<proteinExistence type="predicted"/>
<sequence length="62" mass="7249">MVDTGSDLTWVQCDRCVNCFPLREGNFKYQESSTFRPLSCDHPFCVPRICRQGICHYDVNYP</sequence>
<protein>
    <submittedName>
        <fullName evidence="1">Uncharacterized protein</fullName>
    </submittedName>
</protein>
<name>A0ACC0ZX03_9ROSI</name>